<dbReference type="Pfam" id="PF12841">
    <property type="entry name" value="YvrJ"/>
    <property type="match status" value="1"/>
</dbReference>
<keyword evidence="3" id="KW-1185">Reference proteome</keyword>
<protein>
    <recommendedName>
        <fullName evidence="4">YvrJ family protein</fullName>
    </recommendedName>
</protein>
<organism evidence="2 3">
    <name type="scientific">Paenibacillus phyllosphaerae</name>
    <dbReference type="NCBI Taxonomy" id="274593"/>
    <lineage>
        <taxon>Bacteria</taxon>
        <taxon>Bacillati</taxon>
        <taxon>Bacillota</taxon>
        <taxon>Bacilli</taxon>
        <taxon>Bacillales</taxon>
        <taxon>Paenibacillaceae</taxon>
        <taxon>Paenibacillus</taxon>
    </lineage>
</organism>
<proteinExistence type="predicted"/>
<reference evidence="2 3" key="1">
    <citation type="submission" date="2020-08" db="EMBL/GenBank/DDBJ databases">
        <title>Genomic Encyclopedia of Type Strains, Phase III (KMG-III): the genomes of soil and plant-associated and newly described type strains.</title>
        <authorList>
            <person name="Whitman W."/>
        </authorList>
    </citation>
    <scope>NUCLEOTIDE SEQUENCE [LARGE SCALE GENOMIC DNA]</scope>
    <source>
        <strain evidence="2 3">CECT 5862</strain>
    </source>
</reference>
<feature type="transmembrane region" description="Helical" evidence="1">
    <location>
        <begin position="6"/>
        <end position="28"/>
    </location>
</feature>
<keyword evidence="1" id="KW-0812">Transmembrane</keyword>
<dbReference type="Proteomes" id="UP000570361">
    <property type="component" value="Unassembled WGS sequence"/>
</dbReference>
<evidence type="ECO:0000313" key="2">
    <source>
        <dbReference type="EMBL" id="MBB3113936.1"/>
    </source>
</evidence>
<gene>
    <name evidence="2" type="ORF">FHS18_006052</name>
</gene>
<evidence type="ECO:0000313" key="3">
    <source>
        <dbReference type="Proteomes" id="UP000570361"/>
    </source>
</evidence>
<accession>A0A7W5FQY1</accession>
<evidence type="ECO:0008006" key="4">
    <source>
        <dbReference type="Google" id="ProtNLM"/>
    </source>
</evidence>
<dbReference type="AlphaFoldDB" id="A0A7W5FQY1"/>
<name>A0A7W5FQY1_9BACL</name>
<dbReference type="EMBL" id="JACHXK010000024">
    <property type="protein sequence ID" value="MBB3113936.1"/>
    <property type="molecule type" value="Genomic_DNA"/>
</dbReference>
<keyword evidence="1" id="KW-1133">Transmembrane helix</keyword>
<keyword evidence="1" id="KW-0472">Membrane</keyword>
<dbReference type="InterPro" id="IPR024419">
    <property type="entry name" value="YvrJ"/>
</dbReference>
<evidence type="ECO:0000256" key="1">
    <source>
        <dbReference type="SAM" id="Phobius"/>
    </source>
</evidence>
<comment type="caution">
    <text evidence="2">The sequence shown here is derived from an EMBL/GenBank/DDBJ whole genome shotgun (WGS) entry which is preliminary data.</text>
</comment>
<dbReference type="RefSeq" id="WP_183604004.1">
    <property type="nucleotide sequence ID" value="NZ_JACHXK010000024.1"/>
</dbReference>
<sequence length="57" mass="6565">MDQHILTLITSAVGDFGFPIVITAYLLLRYEKRIELLTTTVQELKQTMTDEGDHRLD</sequence>